<feature type="non-terminal residue" evidence="8">
    <location>
        <position position="1"/>
    </location>
</feature>
<dbReference type="GO" id="GO:0003723">
    <property type="term" value="F:RNA binding"/>
    <property type="evidence" value="ECO:0007669"/>
    <property type="project" value="UniProtKB-KW"/>
</dbReference>
<evidence type="ECO:0000256" key="6">
    <source>
        <dbReference type="ARBA" id="ARBA00031720"/>
    </source>
</evidence>
<accession>X1M2U4</accession>
<evidence type="ECO:0000259" key="7">
    <source>
        <dbReference type="Pfam" id="PF03787"/>
    </source>
</evidence>
<keyword evidence="4" id="KW-0694">RNA-binding</keyword>
<feature type="non-terminal residue" evidence="8">
    <location>
        <position position="324"/>
    </location>
</feature>
<evidence type="ECO:0000256" key="5">
    <source>
        <dbReference type="ARBA" id="ARBA00023118"/>
    </source>
</evidence>
<dbReference type="PANTHER" id="PTHR38007:SF1">
    <property type="entry name" value="CRISPR SYSTEM CMS PROTEIN CSM5"/>
    <property type="match status" value="1"/>
</dbReference>
<dbReference type="InterPro" id="IPR010173">
    <property type="entry name" value="CRISPR-assoc_Csm5"/>
</dbReference>
<evidence type="ECO:0000256" key="2">
    <source>
        <dbReference type="ARBA" id="ARBA00006680"/>
    </source>
</evidence>
<evidence type="ECO:0000256" key="1">
    <source>
        <dbReference type="ARBA" id="ARBA00003088"/>
    </source>
</evidence>
<name>X1M2U4_9ZZZZ</name>
<evidence type="ECO:0000256" key="3">
    <source>
        <dbReference type="ARBA" id="ARBA00016113"/>
    </source>
</evidence>
<dbReference type="EMBL" id="BARV01009110">
    <property type="protein sequence ID" value="GAI12396.1"/>
    <property type="molecule type" value="Genomic_DNA"/>
</dbReference>
<organism evidence="8">
    <name type="scientific">marine sediment metagenome</name>
    <dbReference type="NCBI Taxonomy" id="412755"/>
    <lineage>
        <taxon>unclassified sequences</taxon>
        <taxon>metagenomes</taxon>
        <taxon>ecological metagenomes</taxon>
    </lineage>
</organism>
<reference evidence="8" key="1">
    <citation type="journal article" date="2014" name="Front. Microbiol.">
        <title>High frequency of phylogenetically diverse reductive dehalogenase-homologous genes in deep subseafloor sedimentary metagenomes.</title>
        <authorList>
            <person name="Kawai M."/>
            <person name="Futagami T."/>
            <person name="Toyoda A."/>
            <person name="Takaki Y."/>
            <person name="Nishi S."/>
            <person name="Hori S."/>
            <person name="Arai W."/>
            <person name="Tsubouchi T."/>
            <person name="Morono Y."/>
            <person name="Uchiyama I."/>
            <person name="Ito T."/>
            <person name="Fujiyama A."/>
            <person name="Inagaki F."/>
            <person name="Takami H."/>
        </authorList>
    </citation>
    <scope>NUCLEOTIDE SEQUENCE</scope>
    <source>
        <strain evidence="8">Expedition CK06-06</strain>
    </source>
</reference>
<dbReference type="Pfam" id="PF03787">
    <property type="entry name" value="RAMPs"/>
    <property type="match status" value="1"/>
</dbReference>
<protein>
    <recommendedName>
        <fullName evidence="3">CRISPR system Cms protein Csm5</fullName>
    </recommendedName>
    <alternativeName>
        <fullName evidence="6">CRISPR type III A-associated protein Csm5</fullName>
    </alternativeName>
</protein>
<comment type="similarity">
    <text evidence="2">Belongs to the CRISPR-associated Csm5 family.</text>
</comment>
<proteinExistence type="inferred from homology"/>
<comment type="caution">
    <text evidence="8">The sequence shown here is derived from an EMBL/GenBank/DDBJ whole genome shotgun (WGS) entry which is preliminary data.</text>
</comment>
<dbReference type="AlphaFoldDB" id="X1M2U4"/>
<feature type="domain" description="CRISPR type III-associated protein" evidence="7">
    <location>
        <begin position="51"/>
        <end position="243"/>
    </location>
</feature>
<sequence>LNEYVQEFSDPWKFKKEGINDFLRRRSLLNENTVKQISSGITCVGDGNSFICDGRGKYFVPGTSIKGAIRTSVLYHFLKELKNSNNENFRNDVVGKIEHKLKEYSKVKSAYINAKRQNNLQEARIKSREMDNIEKSFDKDIVENKFLNFLDDMVKKGIVKVGPNTDLLRTVKVSDSKIDEVRRENIRVICFRNNGSFYFGKTKRRDGTERQISLDYECLHEDTEFTTEILLDFELLNKFYPDSKILFNDISSLINIIKEFGESQWIEERNFFQKVPEIPEITEFYNQNISHPLLRVGWGTGMLGTTIDLLLDPPLRQRIRNEVM</sequence>
<evidence type="ECO:0000256" key="4">
    <source>
        <dbReference type="ARBA" id="ARBA00022884"/>
    </source>
</evidence>
<comment type="function">
    <text evidence="1">This subunit might be involved in maturation of a crRNA intermediate to its mature form.</text>
</comment>
<evidence type="ECO:0000313" key="8">
    <source>
        <dbReference type="EMBL" id="GAI12396.1"/>
    </source>
</evidence>
<gene>
    <name evidence="8" type="ORF">S06H3_18088</name>
</gene>
<dbReference type="PANTHER" id="PTHR38007">
    <property type="entry name" value="CRISPR SYSTEM CMS PROTEIN CSM5"/>
    <property type="match status" value="1"/>
</dbReference>
<dbReference type="InterPro" id="IPR005537">
    <property type="entry name" value="RAMP_III_fam"/>
</dbReference>
<dbReference type="NCBIfam" id="TIGR01899">
    <property type="entry name" value="cas_TM1807_csm5"/>
    <property type="match status" value="1"/>
</dbReference>
<dbReference type="GO" id="GO:0051607">
    <property type="term" value="P:defense response to virus"/>
    <property type="evidence" value="ECO:0007669"/>
    <property type="project" value="UniProtKB-KW"/>
</dbReference>
<keyword evidence="5" id="KW-0051">Antiviral defense</keyword>